<dbReference type="Proteomes" id="UP000549052">
    <property type="component" value="Unassembled WGS sequence"/>
</dbReference>
<gene>
    <name evidence="1" type="ORF">FHW16_000529</name>
</gene>
<reference evidence="1 2" key="1">
    <citation type="submission" date="2020-07" db="EMBL/GenBank/DDBJ databases">
        <title>Genomic Encyclopedia of Type Strains, Phase IV (KMG-V): Genome sequencing to study the core and pangenomes of soil and plant-associated prokaryotes.</title>
        <authorList>
            <person name="Whitman W."/>
        </authorList>
    </citation>
    <scope>NUCLEOTIDE SEQUENCE [LARGE SCALE GENOMIC DNA]</scope>
    <source>
        <strain evidence="1 2">AN3</strain>
    </source>
</reference>
<evidence type="ECO:0000313" key="1">
    <source>
        <dbReference type="EMBL" id="MBA8876847.1"/>
    </source>
</evidence>
<dbReference type="AlphaFoldDB" id="A0A839EK25"/>
<dbReference type="EMBL" id="JACGXN010000001">
    <property type="protein sequence ID" value="MBA8876847.1"/>
    <property type="molecule type" value="Genomic_DNA"/>
</dbReference>
<name>A0A839EK25_9HYPH</name>
<protein>
    <submittedName>
        <fullName evidence="1">Phospholipase/carboxylesterase</fullName>
    </submittedName>
</protein>
<dbReference type="Gene3D" id="3.40.50.1820">
    <property type="entry name" value="alpha/beta hydrolase"/>
    <property type="match status" value="1"/>
</dbReference>
<comment type="caution">
    <text evidence="1">The sequence shown here is derived from an EMBL/GenBank/DDBJ whole genome shotgun (WGS) entry which is preliminary data.</text>
</comment>
<sequence>MPESSGYFHTVQPGDTEIPALILLHGSGQDETTLAGFGQTILPAATRIALRGTLPWEGGFAFFRRHADRTLDLLDLSDRAATLCGFIRYATKHYDLRKPPILAGYSNGAIIAAAAICQDKTLTSGAILLRPLSPSPGDVFPPLDHYPVLIIAGEHDKRRDPQDAPFIARQFRDASAGVTYHSIPAGHGWSNADQTIARAWLEDGRHKPPRTRY</sequence>
<keyword evidence="2" id="KW-1185">Reference proteome</keyword>
<dbReference type="InterPro" id="IPR029058">
    <property type="entry name" value="AB_hydrolase_fold"/>
</dbReference>
<dbReference type="SUPFAM" id="SSF53474">
    <property type="entry name" value="alpha/beta-Hydrolases"/>
    <property type="match status" value="1"/>
</dbReference>
<evidence type="ECO:0000313" key="2">
    <source>
        <dbReference type="Proteomes" id="UP000549052"/>
    </source>
</evidence>
<dbReference type="RefSeq" id="WP_182547596.1">
    <property type="nucleotide sequence ID" value="NZ_JACGXN010000001.1"/>
</dbReference>
<accession>A0A839EK25</accession>
<proteinExistence type="predicted"/>
<organism evidence="1 2">
    <name type="scientific">Phyllobacterium myrsinacearum</name>
    <dbReference type="NCBI Taxonomy" id="28101"/>
    <lineage>
        <taxon>Bacteria</taxon>
        <taxon>Pseudomonadati</taxon>
        <taxon>Pseudomonadota</taxon>
        <taxon>Alphaproteobacteria</taxon>
        <taxon>Hyphomicrobiales</taxon>
        <taxon>Phyllobacteriaceae</taxon>
        <taxon>Phyllobacterium</taxon>
    </lineage>
</organism>